<dbReference type="InterPro" id="IPR006084">
    <property type="entry name" value="XPG/Rad2"/>
</dbReference>
<name>Q6CMY4_KLULA</name>
<dbReference type="Gene3D" id="3.40.50.1010">
    <property type="entry name" value="5'-nuclease"/>
    <property type="match status" value="1"/>
</dbReference>
<evidence type="ECO:0000256" key="10">
    <source>
        <dbReference type="SAM" id="MobiDB-lite"/>
    </source>
</evidence>
<evidence type="ECO:0000259" key="11">
    <source>
        <dbReference type="SMART" id="SM00484"/>
    </source>
</evidence>
<dbReference type="PRINTS" id="PR00853">
    <property type="entry name" value="XPGRADSUPER"/>
</dbReference>
<sequence>MGVSGLLPQLKPIQNPVSLARYQGETLAIDGYAWLHRSAHSCAMELAMDQPTDKYLQFFIKRISMLRHFKITPFFVFDGDSIQVKKETELKRAEKRKENREKAHALFEAGDRRLAYDYFQKCVSITPDMAKCVIEYLQMNSIPYVVAPYEADAQMVYLEKQGLVQGIISEDSDLLVFGCTRLITKLNDNAECIEIDRRNFERLNEGKFPLSKLTEDQLRSLVCLSGCDYTSGIPKVGLVTAMKYVVKNRTMEQMIMAIKREGKLSVPHTFWEEYQYANFAFQFQRVWCPLNERLVTLNAIPNELLNNEKLFNCIGHAIHKEWKIKDVIFDFEDVDHHLHKRISLGELNPYDFNKPLVNREHKLRLKSQSVVMTIDKFCTAKTTAGSSANSKSMNAFIARKSQSLNNGSGIMSKLETALKRRKLSGPANEHSTKKVVNSQFFAAKREPKAVPKVEPKPEPGLAYSAAFHSDTFSDVMLLDSDEESETQTGEQQKKEPSQKLSQEDVETEVPSSLVPSSEPDSSFNEKEKKDALSMAEEESEVLSEVEEKEKTEEEDLQKKQDNQILAALRNKFLHTGGLTENIETSKNRPKERVPLKNVTNIMRVTSTKTKIPEISSQPIPKPIPTPRPARRTMSGAMTAMQSSVARSESSGFSSGSTSSTISLSQFAYSRK</sequence>
<feature type="compositionally biased region" description="Basic and acidic residues" evidence="10">
    <location>
        <begin position="545"/>
        <end position="559"/>
    </location>
</feature>
<evidence type="ECO:0000256" key="3">
    <source>
        <dbReference type="ARBA" id="ARBA00022722"/>
    </source>
</evidence>
<evidence type="ECO:0000313" key="14">
    <source>
        <dbReference type="Proteomes" id="UP000000598"/>
    </source>
</evidence>
<dbReference type="Pfam" id="PF00867">
    <property type="entry name" value="XPG_I"/>
    <property type="match status" value="1"/>
</dbReference>
<dbReference type="InterPro" id="IPR036279">
    <property type="entry name" value="5-3_exonuclease_C_sf"/>
</dbReference>
<evidence type="ECO:0000259" key="12">
    <source>
        <dbReference type="SMART" id="SM00485"/>
    </source>
</evidence>
<dbReference type="InterPro" id="IPR029060">
    <property type="entry name" value="PIN-like_dom_sf"/>
</dbReference>
<dbReference type="KEGG" id="kla:KLLA0_E16743g"/>
<dbReference type="InterPro" id="IPR044752">
    <property type="entry name" value="PIN-like_EXO1"/>
</dbReference>
<keyword evidence="6" id="KW-0378">Hydrolase</keyword>
<dbReference type="GO" id="GO:0003677">
    <property type="term" value="F:DNA binding"/>
    <property type="evidence" value="ECO:0007669"/>
    <property type="project" value="InterPro"/>
</dbReference>
<keyword evidence="8" id="KW-0234">DNA repair</keyword>
<dbReference type="AlphaFoldDB" id="Q6CMY4"/>
<dbReference type="eggNOG" id="KOG2518">
    <property type="taxonomic scope" value="Eukaryota"/>
</dbReference>
<evidence type="ECO:0000256" key="9">
    <source>
        <dbReference type="ARBA" id="ARBA00023242"/>
    </source>
</evidence>
<keyword evidence="14" id="KW-1185">Reference proteome</keyword>
<gene>
    <name evidence="13" type="ORF">KLLA0_E16743g</name>
</gene>
<dbReference type="STRING" id="284590.Q6CMY4"/>
<dbReference type="Gene3D" id="1.10.150.20">
    <property type="entry name" value="5' to 3' exonuclease, C-terminal subdomain"/>
    <property type="match status" value="1"/>
</dbReference>
<dbReference type="HOGENOM" id="CLU_008978_5_0_1"/>
<evidence type="ECO:0000256" key="7">
    <source>
        <dbReference type="ARBA" id="ARBA00022842"/>
    </source>
</evidence>
<dbReference type="Proteomes" id="UP000000598">
    <property type="component" value="Chromosome E"/>
</dbReference>
<dbReference type="CDD" id="cd09857">
    <property type="entry name" value="PIN_EXO1"/>
    <property type="match status" value="1"/>
</dbReference>
<dbReference type="PANTHER" id="PTHR11081">
    <property type="entry name" value="FLAP ENDONUCLEASE FAMILY MEMBER"/>
    <property type="match status" value="1"/>
</dbReference>
<dbReference type="EMBL" id="CR382125">
    <property type="protein sequence ID" value="CAG99792.1"/>
    <property type="molecule type" value="Genomic_DNA"/>
</dbReference>
<dbReference type="FunFam" id="1.10.150.20:FF:000011">
    <property type="entry name" value="exonuclease 1"/>
    <property type="match status" value="1"/>
</dbReference>
<dbReference type="GO" id="GO:0005634">
    <property type="term" value="C:nucleus"/>
    <property type="evidence" value="ECO:0007669"/>
    <property type="project" value="UniProtKB-SubCell"/>
</dbReference>
<feature type="compositionally biased region" description="Low complexity" evidence="10">
    <location>
        <begin position="508"/>
        <end position="522"/>
    </location>
</feature>
<dbReference type="SUPFAM" id="SSF88723">
    <property type="entry name" value="PIN domain-like"/>
    <property type="match status" value="1"/>
</dbReference>
<dbReference type="InParanoid" id="Q6CMY4"/>
<evidence type="ECO:0000256" key="6">
    <source>
        <dbReference type="ARBA" id="ARBA00022801"/>
    </source>
</evidence>
<dbReference type="PROSITE" id="PS00842">
    <property type="entry name" value="XPG_2"/>
    <property type="match status" value="1"/>
</dbReference>
<dbReference type="OMA" id="NCIGHAI"/>
<protein>
    <submittedName>
        <fullName evidence="13">KLLA0E16743p</fullName>
    </submittedName>
</protein>
<feature type="compositionally biased region" description="Acidic residues" evidence="10">
    <location>
        <begin position="535"/>
        <end position="544"/>
    </location>
</feature>
<dbReference type="RefSeq" id="XP_454705.1">
    <property type="nucleotide sequence ID" value="XM_454705.1"/>
</dbReference>
<dbReference type="FunFam" id="3.40.50.1010:FF:000002">
    <property type="entry name" value="Exonuclease 1, putative"/>
    <property type="match status" value="1"/>
</dbReference>
<dbReference type="FunCoup" id="Q6CMY4">
    <property type="interactions" value="193"/>
</dbReference>
<feature type="region of interest" description="Disordered" evidence="10">
    <location>
        <begin position="481"/>
        <end position="559"/>
    </location>
</feature>
<dbReference type="PROSITE" id="PS00841">
    <property type="entry name" value="XPG_1"/>
    <property type="match status" value="1"/>
</dbReference>
<evidence type="ECO:0000313" key="13">
    <source>
        <dbReference type="EMBL" id="CAG99792.1"/>
    </source>
</evidence>
<organism evidence="13 14">
    <name type="scientific">Kluyveromyces lactis (strain ATCC 8585 / CBS 2359 / DSM 70799 / NBRC 1267 / NRRL Y-1140 / WM37)</name>
    <name type="common">Yeast</name>
    <name type="synonym">Candida sphaerica</name>
    <dbReference type="NCBI Taxonomy" id="284590"/>
    <lineage>
        <taxon>Eukaryota</taxon>
        <taxon>Fungi</taxon>
        <taxon>Dikarya</taxon>
        <taxon>Ascomycota</taxon>
        <taxon>Saccharomycotina</taxon>
        <taxon>Saccharomycetes</taxon>
        <taxon>Saccharomycetales</taxon>
        <taxon>Saccharomycetaceae</taxon>
        <taxon>Kluyveromyces</taxon>
    </lineage>
</organism>
<dbReference type="GeneID" id="2893939"/>
<dbReference type="SMART" id="SM00279">
    <property type="entry name" value="HhH2"/>
    <property type="match status" value="1"/>
</dbReference>
<dbReference type="SUPFAM" id="SSF47807">
    <property type="entry name" value="5' to 3' exonuclease, C-terminal subdomain"/>
    <property type="match status" value="1"/>
</dbReference>
<keyword evidence="7" id="KW-0460">Magnesium</keyword>
<dbReference type="PaxDb" id="284590-Q6CMY4"/>
<evidence type="ECO:0000256" key="4">
    <source>
        <dbReference type="ARBA" id="ARBA00022723"/>
    </source>
</evidence>
<dbReference type="InterPro" id="IPR019974">
    <property type="entry name" value="XPG_CS"/>
</dbReference>
<evidence type="ECO:0000256" key="2">
    <source>
        <dbReference type="ARBA" id="ARBA00004123"/>
    </source>
</evidence>
<keyword evidence="5" id="KW-0227">DNA damage</keyword>
<evidence type="ECO:0000256" key="5">
    <source>
        <dbReference type="ARBA" id="ARBA00022763"/>
    </source>
</evidence>
<feature type="domain" description="XPG-I" evidence="11">
    <location>
        <begin position="138"/>
        <end position="205"/>
    </location>
</feature>
<dbReference type="InterPro" id="IPR006086">
    <property type="entry name" value="XPG-I_dom"/>
</dbReference>
<reference evidence="13 14" key="1">
    <citation type="journal article" date="2004" name="Nature">
        <title>Genome evolution in yeasts.</title>
        <authorList>
            <consortium name="Genolevures"/>
            <person name="Dujon B."/>
            <person name="Sherman D."/>
            <person name="Fischer G."/>
            <person name="Durrens P."/>
            <person name="Casaregola S."/>
            <person name="Lafontaine I."/>
            <person name="de Montigny J."/>
            <person name="Marck C."/>
            <person name="Neuveglise C."/>
            <person name="Talla E."/>
            <person name="Goffard N."/>
            <person name="Frangeul L."/>
            <person name="Aigle M."/>
            <person name="Anthouard V."/>
            <person name="Babour A."/>
            <person name="Barbe V."/>
            <person name="Barnay S."/>
            <person name="Blanchin S."/>
            <person name="Beckerich J.M."/>
            <person name="Beyne E."/>
            <person name="Bleykasten C."/>
            <person name="Boisrame A."/>
            <person name="Boyer J."/>
            <person name="Cattolico L."/>
            <person name="Confanioleri F."/>
            <person name="de Daruvar A."/>
            <person name="Despons L."/>
            <person name="Fabre E."/>
            <person name="Fairhead C."/>
            <person name="Ferry-Dumazet H."/>
            <person name="Groppi A."/>
            <person name="Hantraye F."/>
            <person name="Hennequin C."/>
            <person name="Jauniaux N."/>
            <person name="Joyet P."/>
            <person name="Kachouri R."/>
            <person name="Kerrest A."/>
            <person name="Koszul R."/>
            <person name="Lemaire M."/>
            <person name="Lesur I."/>
            <person name="Ma L."/>
            <person name="Muller H."/>
            <person name="Nicaud J.M."/>
            <person name="Nikolski M."/>
            <person name="Oztas S."/>
            <person name="Ozier-Kalogeropoulos O."/>
            <person name="Pellenz S."/>
            <person name="Potier S."/>
            <person name="Richard G.F."/>
            <person name="Straub M.L."/>
            <person name="Suleau A."/>
            <person name="Swennene D."/>
            <person name="Tekaia F."/>
            <person name="Wesolowski-Louvel M."/>
            <person name="Westhof E."/>
            <person name="Wirth B."/>
            <person name="Zeniou-Meyer M."/>
            <person name="Zivanovic I."/>
            <person name="Bolotin-Fukuhara M."/>
            <person name="Thierry A."/>
            <person name="Bouchier C."/>
            <person name="Caudron B."/>
            <person name="Scarpelli C."/>
            <person name="Gaillardin C."/>
            <person name="Weissenbach J."/>
            <person name="Wincker P."/>
            <person name="Souciet J.L."/>
        </authorList>
    </citation>
    <scope>NUCLEOTIDE SEQUENCE [LARGE SCALE GENOMIC DNA]</scope>
    <source>
        <strain evidence="14">ATCC 8585 / CBS 2359 / DSM 70799 / NBRC 1267 / NRRL Y-1140 / WM37</strain>
    </source>
</reference>
<dbReference type="GO" id="GO:0008409">
    <property type="term" value="F:5'-3' exonuclease activity"/>
    <property type="evidence" value="ECO:0007669"/>
    <property type="project" value="UniProtKB-ARBA"/>
</dbReference>
<comment type="cofactor">
    <cofactor evidence="1">
        <name>Mg(2+)</name>
        <dbReference type="ChEBI" id="CHEBI:18420"/>
    </cofactor>
</comment>
<feature type="domain" description="XPG N-terminal" evidence="12">
    <location>
        <begin position="1"/>
        <end position="99"/>
    </location>
</feature>
<dbReference type="GO" id="GO:0046872">
    <property type="term" value="F:metal ion binding"/>
    <property type="evidence" value="ECO:0007669"/>
    <property type="project" value="UniProtKB-KW"/>
</dbReference>
<feature type="region of interest" description="Disordered" evidence="10">
    <location>
        <begin position="613"/>
        <end position="671"/>
    </location>
</feature>
<dbReference type="PANTHER" id="PTHR11081:SF65">
    <property type="entry name" value="DNA DAMAGE-INDUCIBLE PROTEIN DIN7-RELATED"/>
    <property type="match status" value="1"/>
</dbReference>
<comment type="subcellular location">
    <subcellularLocation>
        <location evidence="2">Nucleus</location>
    </subcellularLocation>
</comment>
<keyword evidence="3" id="KW-0540">Nuclease</keyword>
<dbReference type="GO" id="GO:0006281">
    <property type="term" value="P:DNA repair"/>
    <property type="evidence" value="ECO:0007669"/>
    <property type="project" value="UniProtKB-KW"/>
</dbReference>
<evidence type="ECO:0000256" key="8">
    <source>
        <dbReference type="ARBA" id="ARBA00023204"/>
    </source>
</evidence>
<keyword evidence="9" id="KW-0539">Nucleus</keyword>
<dbReference type="InterPro" id="IPR008918">
    <property type="entry name" value="HhH2"/>
</dbReference>
<dbReference type="Pfam" id="PF00752">
    <property type="entry name" value="XPG_N"/>
    <property type="match status" value="1"/>
</dbReference>
<dbReference type="SMART" id="SM00485">
    <property type="entry name" value="XPGN"/>
    <property type="match status" value="1"/>
</dbReference>
<feature type="compositionally biased region" description="Low complexity" evidence="10">
    <location>
        <begin position="642"/>
        <end position="664"/>
    </location>
</feature>
<accession>Q6CMY4</accession>
<dbReference type="GO" id="GO:0017108">
    <property type="term" value="F:5'-flap endonuclease activity"/>
    <property type="evidence" value="ECO:0007669"/>
    <property type="project" value="TreeGrafter"/>
</dbReference>
<keyword evidence="4" id="KW-0479">Metal-binding</keyword>
<dbReference type="InterPro" id="IPR006085">
    <property type="entry name" value="XPG_DNA_repair_N"/>
</dbReference>
<evidence type="ECO:0000256" key="1">
    <source>
        <dbReference type="ARBA" id="ARBA00001946"/>
    </source>
</evidence>
<proteinExistence type="predicted"/>
<dbReference type="SMART" id="SM00484">
    <property type="entry name" value="XPGI"/>
    <property type="match status" value="1"/>
</dbReference>